<feature type="coiled-coil region" evidence="11">
    <location>
        <begin position="128"/>
        <end position="162"/>
    </location>
</feature>
<comment type="similarity">
    <text evidence="3">Belongs to the DRC4 family.</text>
</comment>
<feature type="coiled-coil region" evidence="11">
    <location>
        <begin position="365"/>
        <end position="392"/>
    </location>
</feature>
<name>A0A7S2C9W3_9STRA</name>
<keyword evidence="5" id="KW-0493">Microtubule</keyword>
<dbReference type="GO" id="GO:0005874">
    <property type="term" value="C:microtubule"/>
    <property type="evidence" value="ECO:0007669"/>
    <property type="project" value="UniProtKB-KW"/>
</dbReference>
<evidence type="ECO:0000256" key="6">
    <source>
        <dbReference type="ARBA" id="ARBA00022846"/>
    </source>
</evidence>
<evidence type="ECO:0000256" key="12">
    <source>
        <dbReference type="SAM" id="MobiDB-lite"/>
    </source>
</evidence>
<dbReference type="InterPro" id="IPR039308">
    <property type="entry name" value="GAS8"/>
</dbReference>
<dbReference type="GO" id="GO:0031267">
    <property type="term" value="F:small GTPase binding"/>
    <property type="evidence" value="ECO:0007669"/>
    <property type="project" value="InterPro"/>
</dbReference>
<evidence type="ECO:0000256" key="3">
    <source>
        <dbReference type="ARBA" id="ARBA00009859"/>
    </source>
</evidence>
<sequence>MAKKKKKPKKDKTKGEAKEDEEEDTMDLDMLREVVPMLRQQMEKANLDRNYLQLERDTIQNFYDITKSEILQLDNLIAKKDRAMEEMEDNHRVEVRVYLQKVKHLEYEHKQNLDTICIEGDEFVEQEAILHEENKAEMKRLAQKLREERDSNQMENEETVEQLSEKHEKSMLIMRNQIFEKNENDLRDRCENRLSQLKTDLELRRKAHIHEITERKNLHINDLMKNHEKAYSQMKKYYNDTTNDNLRLIKELKDEVSEMKKKQTEFQKLIAKTEQENALLKEPLTIAVAEVSDLRSQLRDREKDKLTLRNAKARLQVMEAKLGELKQKDYENSMEHQVVEKERDDLYNNFETMIKDIQQKNNFNNILLEQRMQQASRDVEQIDAQIEQVVTAANLDPSMVKQMHVSIQTNLVGCNETISAKEYDLVRCRKAFNDTLRTYSEKMVNLGIPEEEVESLGFVEYAQEGAVQCPAGFVGTTPLQ</sequence>
<evidence type="ECO:0000313" key="14">
    <source>
        <dbReference type="EMBL" id="CAD9419885.1"/>
    </source>
</evidence>
<evidence type="ECO:0000256" key="2">
    <source>
        <dbReference type="ARBA" id="ARBA00004245"/>
    </source>
</evidence>
<dbReference type="Pfam" id="PF13851">
    <property type="entry name" value="GAS"/>
    <property type="match status" value="1"/>
</dbReference>
<evidence type="ECO:0000256" key="7">
    <source>
        <dbReference type="ARBA" id="ARBA00023054"/>
    </source>
</evidence>
<keyword evidence="9" id="KW-0206">Cytoskeleton</keyword>
<dbReference type="GO" id="GO:0005794">
    <property type="term" value="C:Golgi apparatus"/>
    <property type="evidence" value="ECO:0007669"/>
    <property type="project" value="TreeGrafter"/>
</dbReference>
<dbReference type="EMBL" id="HBGS01026230">
    <property type="protein sequence ID" value="CAD9419885.1"/>
    <property type="molecule type" value="Transcribed_RNA"/>
</dbReference>
<keyword evidence="4" id="KW-0963">Cytoplasm</keyword>
<accession>A0A7S2C9W3</accession>
<evidence type="ECO:0000256" key="9">
    <source>
        <dbReference type="ARBA" id="ARBA00023212"/>
    </source>
</evidence>
<dbReference type="PANTHER" id="PTHR31543:SF0">
    <property type="entry name" value="DYNEIN REGULATORY COMPLEX SUBUNIT 4"/>
    <property type="match status" value="1"/>
</dbReference>
<feature type="domain" description="Growth arrest-specific protein 8" evidence="13">
    <location>
        <begin position="222"/>
        <end position="419"/>
    </location>
</feature>
<proteinExistence type="inferred from homology"/>
<feature type="coiled-coil region" evidence="11">
    <location>
        <begin position="249"/>
        <end position="276"/>
    </location>
</feature>
<protein>
    <recommendedName>
        <fullName evidence="13">Growth arrest-specific protein 8 domain-containing protein</fullName>
    </recommendedName>
</protein>
<keyword evidence="8" id="KW-0969">Cilium</keyword>
<evidence type="ECO:0000259" key="13">
    <source>
        <dbReference type="Pfam" id="PF13851"/>
    </source>
</evidence>
<evidence type="ECO:0000256" key="10">
    <source>
        <dbReference type="ARBA" id="ARBA00023273"/>
    </source>
</evidence>
<feature type="compositionally biased region" description="Basic residues" evidence="12">
    <location>
        <begin position="1"/>
        <end position="12"/>
    </location>
</feature>
<keyword evidence="7 11" id="KW-0175">Coiled coil</keyword>
<feature type="coiled-coil region" evidence="11">
    <location>
        <begin position="301"/>
        <end position="328"/>
    </location>
</feature>
<keyword evidence="10" id="KW-0966">Cell projection</keyword>
<dbReference type="PANTHER" id="PTHR31543">
    <property type="entry name" value="DYNEIN REGULATORY COMPLEX SUBUNIT 4"/>
    <property type="match status" value="1"/>
</dbReference>
<feature type="coiled-coil region" evidence="11">
    <location>
        <begin position="37"/>
        <end position="90"/>
    </location>
</feature>
<dbReference type="GO" id="GO:0031514">
    <property type="term" value="C:motile cilium"/>
    <property type="evidence" value="ECO:0007669"/>
    <property type="project" value="UniProtKB-SubCell"/>
</dbReference>
<keyword evidence="6" id="KW-0282">Flagellum</keyword>
<dbReference type="AlphaFoldDB" id="A0A7S2C9W3"/>
<gene>
    <name evidence="14" type="ORF">DSPE1174_LOCUS13323</name>
</gene>
<dbReference type="GO" id="GO:0008017">
    <property type="term" value="F:microtubule binding"/>
    <property type="evidence" value="ECO:0007669"/>
    <property type="project" value="InterPro"/>
</dbReference>
<reference evidence="14" key="1">
    <citation type="submission" date="2021-01" db="EMBL/GenBank/DDBJ databases">
        <authorList>
            <person name="Corre E."/>
            <person name="Pelletier E."/>
            <person name="Niang G."/>
            <person name="Scheremetjew M."/>
            <person name="Finn R."/>
            <person name="Kale V."/>
            <person name="Holt S."/>
            <person name="Cochrane G."/>
            <person name="Meng A."/>
            <person name="Brown T."/>
            <person name="Cohen L."/>
        </authorList>
    </citation>
    <scope>NUCLEOTIDE SEQUENCE</scope>
    <source>
        <strain evidence="14">CCMP1381</strain>
    </source>
</reference>
<evidence type="ECO:0000256" key="11">
    <source>
        <dbReference type="SAM" id="Coils"/>
    </source>
</evidence>
<evidence type="ECO:0000256" key="8">
    <source>
        <dbReference type="ARBA" id="ARBA00023069"/>
    </source>
</evidence>
<comment type="subcellular location">
    <subcellularLocation>
        <location evidence="1">Cell projection</location>
        <location evidence="1">Cilium</location>
        <location evidence="1">Flagellum</location>
    </subcellularLocation>
    <subcellularLocation>
        <location evidence="2">Cytoplasm</location>
        <location evidence="2">Cytoskeleton</location>
    </subcellularLocation>
</comment>
<dbReference type="GO" id="GO:0048870">
    <property type="term" value="P:cell motility"/>
    <property type="evidence" value="ECO:0007669"/>
    <property type="project" value="InterPro"/>
</dbReference>
<evidence type="ECO:0000256" key="4">
    <source>
        <dbReference type="ARBA" id="ARBA00022490"/>
    </source>
</evidence>
<dbReference type="InterPro" id="IPR025593">
    <property type="entry name" value="GAS8_dom"/>
</dbReference>
<organism evidence="14">
    <name type="scientific">Octactis speculum</name>
    <dbReference type="NCBI Taxonomy" id="3111310"/>
    <lineage>
        <taxon>Eukaryota</taxon>
        <taxon>Sar</taxon>
        <taxon>Stramenopiles</taxon>
        <taxon>Ochrophyta</taxon>
        <taxon>Dictyochophyceae</taxon>
        <taxon>Dictyochales</taxon>
        <taxon>Dictyochaceae</taxon>
        <taxon>Octactis</taxon>
    </lineage>
</organism>
<evidence type="ECO:0000256" key="5">
    <source>
        <dbReference type="ARBA" id="ARBA00022701"/>
    </source>
</evidence>
<evidence type="ECO:0000256" key="1">
    <source>
        <dbReference type="ARBA" id="ARBA00004230"/>
    </source>
</evidence>
<feature type="region of interest" description="Disordered" evidence="12">
    <location>
        <begin position="1"/>
        <end position="25"/>
    </location>
</feature>